<sequence length="327" mass="33990">MGETRSSANFTDENNNKTEYVNLTTSLPAGEYTIGASASDTADNSNSTTGLGDGFDVDLGVSLDPDTVVANQETTVDVTLSNAPSGDVNYALLDDGTNLRTTGSTSGDTFSVTDTFDTGNNFTVAVSPDIDAVDLTYSNNDGASNVSVEDRNLVENYNVDPANPQYNGSATVSGTLVNSSTGDPVTSTTVQLNDTETRTLLDVDTTGGQDGTFELSTDRFPDATTYEVVDTSDGSTVETVDVGAADATVSLETEGNNQGGFDENYTVTAQSDTGAELSNFTTAGTPGNYLNVTGPFDGEVTGDNLQTGNLLNSNYNNSEGITNYSSR</sequence>
<dbReference type="EMBL" id="FNWU01000009">
    <property type="protein sequence ID" value="SEH58578.1"/>
    <property type="molecule type" value="Genomic_DNA"/>
</dbReference>
<protein>
    <submittedName>
        <fullName evidence="1">Uncharacterized protein</fullName>
    </submittedName>
</protein>
<dbReference type="AlphaFoldDB" id="A0A1H6J9X7"/>
<name>A0A1H6J9X7_9EURY</name>
<evidence type="ECO:0000313" key="1">
    <source>
        <dbReference type="EMBL" id="SEH58578.1"/>
    </source>
</evidence>
<dbReference type="Proteomes" id="UP000199215">
    <property type="component" value="Unassembled WGS sequence"/>
</dbReference>
<organism evidence="1 2">
    <name type="scientific">Halopenitus malekzadehii</name>
    <dbReference type="NCBI Taxonomy" id="1267564"/>
    <lineage>
        <taxon>Archaea</taxon>
        <taxon>Methanobacteriati</taxon>
        <taxon>Methanobacteriota</taxon>
        <taxon>Stenosarchaea group</taxon>
        <taxon>Halobacteria</taxon>
        <taxon>Halobacteriales</taxon>
        <taxon>Haloferacaceae</taxon>
        <taxon>Halopenitus</taxon>
    </lineage>
</organism>
<gene>
    <name evidence="1" type="ORF">SAMN05192561_10972</name>
</gene>
<evidence type="ECO:0000313" key="2">
    <source>
        <dbReference type="Proteomes" id="UP000199215"/>
    </source>
</evidence>
<keyword evidence="2" id="KW-1185">Reference proteome</keyword>
<dbReference type="STRING" id="1267564.SAMN05192561_10972"/>
<reference evidence="1 2" key="1">
    <citation type="submission" date="2016-10" db="EMBL/GenBank/DDBJ databases">
        <authorList>
            <person name="de Groot N.N."/>
        </authorList>
    </citation>
    <scope>NUCLEOTIDE SEQUENCE [LARGE SCALE GENOMIC DNA]</scope>
    <source>
        <strain evidence="1 2">IBRC-M10418</strain>
    </source>
</reference>
<proteinExistence type="predicted"/>
<accession>A0A1H6J9X7</accession>